<sequence>MLEGRIRSGDDAERLGAGSPPPSVPAGRLGLVRRPTVAGVETSCEGAN</sequence>
<feature type="compositionally biased region" description="Basic and acidic residues" evidence="1">
    <location>
        <begin position="1"/>
        <end position="14"/>
    </location>
</feature>
<feature type="region of interest" description="Disordered" evidence="1">
    <location>
        <begin position="1"/>
        <end position="32"/>
    </location>
</feature>
<accession>A0A182D511</accession>
<reference evidence="2" key="1">
    <citation type="journal article" date="2015" name="Genome Announc.">
        <title>Complete Genome Sequence of the Bacteriochlorophyll b-Producing Photosynthetic Bacterium Blastochloris viridis.</title>
        <authorList>
            <person name="Tsukatani Y."/>
            <person name="Hirose Y."/>
            <person name="Harada J."/>
            <person name="Misawa N."/>
            <person name="Mori K."/>
            <person name="Inoue K."/>
            <person name="Tamiaki H."/>
        </authorList>
    </citation>
    <scope>NUCLEOTIDE SEQUENCE [LARGE SCALE GENOMIC DNA]</scope>
    <source>
        <strain evidence="2">DSM 133</strain>
    </source>
</reference>
<evidence type="ECO:0000313" key="2">
    <source>
        <dbReference type="EMBL" id="BAS00516.1"/>
    </source>
</evidence>
<dbReference type="AlphaFoldDB" id="A0A182D511"/>
<organism evidence="2">
    <name type="scientific">Blastochloris viridis</name>
    <name type="common">Rhodopseudomonas viridis</name>
    <dbReference type="NCBI Taxonomy" id="1079"/>
    <lineage>
        <taxon>Bacteria</taxon>
        <taxon>Pseudomonadati</taxon>
        <taxon>Pseudomonadota</taxon>
        <taxon>Alphaproteobacteria</taxon>
        <taxon>Hyphomicrobiales</taxon>
        <taxon>Blastochloridaceae</taxon>
        <taxon>Blastochloris</taxon>
    </lineage>
</organism>
<proteinExistence type="predicted"/>
<gene>
    <name evidence="2" type="ORF">BV133_2922</name>
</gene>
<protein>
    <submittedName>
        <fullName evidence="2">Uncharacterized protein</fullName>
    </submittedName>
</protein>
<evidence type="ECO:0000256" key="1">
    <source>
        <dbReference type="SAM" id="MobiDB-lite"/>
    </source>
</evidence>
<name>A0A182D511_BLAVI</name>
<dbReference type="EMBL" id="AP014854">
    <property type="protein sequence ID" value="BAS00516.1"/>
    <property type="molecule type" value="Genomic_DNA"/>
</dbReference>